<name>A0A9X8RBA9_9BACI</name>
<organism evidence="1 2">
    <name type="scientific">Peribacillus simplex</name>
    <dbReference type="NCBI Taxonomy" id="1478"/>
    <lineage>
        <taxon>Bacteria</taxon>
        <taxon>Bacillati</taxon>
        <taxon>Bacillota</taxon>
        <taxon>Bacilli</taxon>
        <taxon>Bacillales</taxon>
        <taxon>Bacillaceae</taxon>
        <taxon>Peribacillus</taxon>
    </lineage>
</organism>
<gene>
    <name evidence="1" type="ORF">SAMN05878482_105256</name>
</gene>
<dbReference type="Proteomes" id="UP000185829">
    <property type="component" value="Unassembled WGS sequence"/>
</dbReference>
<reference evidence="1 2" key="1">
    <citation type="submission" date="2017-01" db="EMBL/GenBank/DDBJ databases">
        <authorList>
            <person name="Varghese N."/>
            <person name="Submissions S."/>
        </authorList>
    </citation>
    <scope>NUCLEOTIDE SEQUENCE [LARGE SCALE GENOMIC DNA]</scope>
    <source>
        <strain evidence="1 2">RUG2-6</strain>
    </source>
</reference>
<dbReference type="AlphaFoldDB" id="A0A9X8RBA9"/>
<accession>A0A9X8RBA9</accession>
<comment type="caution">
    <text evidence="1">The sequence shown here is derived from an EMBL/GenBank/DDBJ whole genome shotgun (WGS) entry which is preliminary data.</text>
</comment>
<evidence type="ECO:0000313" key="2">
    <source>
        <dbReference type="Proteomes" id="UP000185829"/>
    </source>
</evidence>
<evidence type="ECO:0000313" key="1">
    <source>
        <dbReference type="EMBL" id="SIR73507.1"/>
    </source>
</evidence>
<sequence length="102" mass="11880">MSALICILLYLQLQTRSVIVALKQCGIKLIQEILITEQKWKEHVLKKDWSKHALNHIQLNDTVIKKFNHFPYFLQDQPANGLSKSFSKISFSVWSTFLVHAQ</sequence>
<protein>
    <submittedName>
        <fullName evidence="1">Uncharacterized protein</fullName>
    </submittedName>
</protein>
<dbReference type="EMBL" id="FTMX01000005">
    <property type="protein sequence ID" value="SIR73507.1"/>
    <property type="molecule type" value="Genomic_DNA"/>
</dbReference>
<proteinExistence type="predicted"/>